<keyword evidence="1" id="KW-0732">Signal</keyword>
<sequence length="97" mass="10971">GQIFVWLVHTQMALMVTVITRYRNAQPSGGITLPPPVTLDFSPGTGSNSNGFGGNLLGCFRTRWKRFSHLIDRKENRACGFCYRLSGGWSDIKRHKW</sequence>
<dbReference type="Ensembl" id="ENSTRUT00000053809.2">
    <property type="protein sequence ID" value="ENSTRUP00000053114.2"/>
    <property type="gene ID" value="ENSTRUG00000024572.2"/>
</dbReference>
<feature type="chain" id="PRO_5025510133" evidence="1">
    <location>
        <begin position="26"/>
        <end position="97"/>
    </location>
</feature>
<evidence type="ECO:0000313" key="3">
    <source>
        <dbReference type="Proteomes" id="UP000005226"/>
    </source>
</evidence>
<reference evidence="2" key="3">
    <citation type="submission" date="2025-09" db="UniProtKB">
        <authorList>
            <consortium name="Ensembl"/>
        </authorList>
    </citation>
    <scope>IDENTIFICATION</scope>
</reference>
<dbReference type="AlphaFoldDB" id="A0A3B5KCL8"/>
<accession>A0A3B5KCL8</accession>
<proteinExistence type="predicted"/>
<feature type="signal peptide" evidence="1">
    <location>
        <begin position="1"/>
        <end position="25"/>
    </location>
</feature>
<reference evidence="2" key="2">
    <citation type="submission" date="2025-08" db="UniProtKB">
        <authorList>
            <consortium name="Ensembl"/>
        </authorList>
    </citation>
    <scope>IDENTIFICATION</scope>
</reference>
<protein>
    <submittedName>
        <fullName evidence="2">Uncharacterized protein</fullName>
    </submittedName>
</protein>
<evidence type="ECO:0000256" key="1">
    <source>
        <dbReference type="SAM" id="SignalP"/>
    </source>
</evidence>
<dbReference type="Proteomes" id="UP000005226">
    <property type="component" value="Chromosome 3"/>
</dbReference>
<dbReference type="InParanoid" id="A0A3B5KCL8"/>
<reference evidence="2 3" key="1">
    <citation type="journal article" date="2011" name="Genome Biol. Evol.">
        <title>Integration of the genetic map and genome assembly of fugu facilitates insights into distinct features of genome evolution in teleosts and mammals.</title>
        <authorList>
            <person name="Kai W."/>
            <person name="Kikuchi K."/>
            <person name="Tohari S."/>
            <person name="Chew A.K."/>
            <person name="Tay A."/>
            <person name="Fujiwara A."/>
            <person name="Hosoya S."/>
            <person name="Suetake H."/>
            <person name="Naruse K."/>
            <person name="Brenner S."/>
            <person name="Suzuki Y."/>
            <person name="Venkatesh B."/>
        </authorList>
    </citation>
    <scope>NUCLEOTIDE SEQUENCE [LARGE SCALE GENOMIC DNA]</scope>
</reference>
<evidence type="ECO:0000313" key="2">
    <source>
        <dbReference type="Ensembl" id="ENSTRUP00000053114.2"/>
    </source>
</evidence>
<name>A0A3B5KCL8_TAKRU</name>
<keyword evidence="3" id="KW-1185">Reference proteome</keyword>
<organism evidence="2 3">
    <name type="scientific">Takifugu rubripes</name>
    <name type="common">Japanese pufferfish</name>
    <name type="synonym">Fugu rubripes</name>
    <dbReference type="NCBI Taxonomy" id="31033"/>
    <lineage>
        <taxon>Eukaryota</taxon>
        <taxon>Metazoa</taxon>
        <taxon>Chordata</taxon>
        <taxon>Craniata</taxon>
        <taxon>Vertebrata</taxon>
        <taxon>Euteleostomi</taxon>
        <taxon>Actinopterygii</taxon>
        <taxon>Neopterygii</taxon>
        <taxon>Teleostei</taxon>
        <taxon>Neoteleostei</taxon>
        <taxon>Acanthomorphata</taxon>
        <taxon>Eupercaria</taxon>
        <taxon>Tetraodontiformes</taxon>
        <taxon>Tetradontoidea</taxon>
        <taxon>Tetraodontidae</taxon>
        <taxon>Takifugu</taxon>
    </lineage>
</organism>